<dbReference type="Pfam" id="PF00534">
    <property type="entry name" value="Glycos_transf_1"/>
    <property type="match status" value="1"/>
</dbReference>
<dbReference type="Proteomes" id="UP001556118">
    <property type="component" value="Unassembled WGS sequence"/>
</dbReference>
<evidence type="ECO:0000313" key="3">
    <source>
        <dbReference type="EMBL" id="MEW9856620.1"/>
    </source>
</evidence>
<evidence type="ECO:0000259" key="1">
    <source>
        <dbReference type="Pfam" id="PF00534"/>
    </source>
</evidence>
<dbReference type="SUPFAM" id="SSF53756">
    <property type="entry name" value="UDP-Glycosyltransferase/glycogen phosphorylase"/>
    <property type="match status" value="1"/>
</dbReference>
<dbReference type="InterPro" id="IPR001296">
    <property type="entry name" value="Glyco_trans_1"/>
</dbReference>
<feature type="domain" description="Glycosyl transferase family 1" evidence="1">
    <location>
        <begin position="173"/>
        <end position="308"/>
    </location>
</feature>
<dbReference type="PANTHER" id="PTHR12526">
    <property type="entry name" value="GLYCOSYLTRANSFERASE"/>
    <property type="match status" value="1"/>
</dbReference>
<dbReference type="PANTHER" id="PTHR12526:SF595">
    <property type="entry name" value="BLL5217 PROTEIN"/>
    <property type="match status" value="1"/>
</dbReference>
<dbReference type="CDD" id="cd03802">
    <property type="entry name" value="GT4_AviGT4-like"/>
    <property type="match status" value="1"/>
</dbReference>
<dbReference type="Gene3D" id="3.40.50.2000">
    <property type="entry name" value="Glycogen Phosphorylase B"/>
    <property type="match status" value="2"/>
</dbReference>
<evidence type="ECO:0000313" key="4">
    <source>
        <dbReference type="Proteomes" id="UP001556118"/>
    </source>
</evidence>
<dbReference type="InterPro" id="IPR028098">
    <property type="entry name" value="Glyco_trans_4-like_N"/>
</dbReference>
<dbReference type="Pfam" id="PF13439">
    <property type="entry name" value="Glyco_transf_4"/>
    <property type="match status" value="1"/>
</dbReference>
<protein>
    <submittedName>
        <fullName evidence="3">Glycosyltransferase family 4 protein</fullName>
    </submittedName>
</protein>
<gene>
    <name evidence="3" type="ORF">ABUH87_15885</name>
</gene>
<comment type="caution">
    <text evidence="3">The sequence shown here is derived from an EMBL/GenBank/DDBJ whole genome shotgun (WGS) entry which is preliminary data.</text>
</comment>
<feature type="domain" description="Glycosyltransferase subfamily 4-like N-terminal" evidence="2">
    <location>
        <begin position="18"/>
        <end position="125"/>
    </location>
</feature>
<accession>A0ABV3REY6</accession>
<sequence>MKIAQIAPIAESVPPRLYGGTERIVSYLTEELVRQGHDVTLFAAGDSRTSANLVPIGASALRLDPNVRDPIPHHMVLLDEVCRRADEFDVLHFHIDLIHAPVVREFVHRTVTTLHGRLDLPDLQPFYRHFPDLPLVSISDDQRQPMPPVNWAGTVHHGLPPDLLPAKLDAQGGYLAFLGRISPEKRPDRAIEIAARAGMKLKIAAKVDRADEAYWTETIAPLIQAHSNVEFVGEINEPQKAQFLGNAAALLFPIDWPEPFGLVMIEAMACATPVIAFRSGSVPEIIEDGRSGFIVDSIDQAVTAVQRLHEIDRASVREAFDRRFTAERMALDYVDIYQQLTSPTPDAARVLRMIGVQPTLQSVA</sequence>
<organism evidence="3 4">
    <name type="scientific">Novosphingobium rhizovicinum</name>
    <dbReference type="NCBI Taxonomy" id="3228928"/>
    <lineage>
        <taxon>Bacteria</taxon>
        <taxon>Pseudomonadati</taxon>
        <taxon>Pseudomonadota</taxon>
        <taxon>Alphaproteobacteria</taxon>
        <taxon>Sphingomonadales</taxon>
        <taxon>Sphingomonadaceae</taxon>
        <taxon>Novosphingobium</taxon>
    </lineage>
</organism>
<dbReference type="RefSeq" id="WP_367775083.1">
    <property type="nucleotide sequence ID" value="NZ_JBFNXR010000052.1"/>
</dbReference>
<name>A0ABV3REY6_9SPHN</name>
<keyword evidence="4" id="KW-1185">Reference proteome</keyword>
<evidence type="ECO:0000259" key="2">
    <source>
        <dbReference type="Pfam" id="PF13439"/>
    </source>
</evidence>
<reference evidence="3 4" key="1">
    <citation type="submission" date="2024-06" db="EMBL/GenBank/DDBJ databases">
        <title>Novosphingobium rhizovicinus M1R2S20.</title>
        <authorList>
            <person name="Sun J.-Q."/>
        </authorList>
    </citation>
    <scope>NUCLEOTIDE SEQUENCE [LARGE SCALE GENOMIC DNA]</scope>
    <source>
        <strain evidence="3 4">M1R2S20</strain>
    </source>
</reference>
<proteinExistence type="predicted"/>
<dbReference type="EMBL" id="JBFNXR010000052">
    <property type="protein sequence ID" value="MEW9856620.1"/>
    <property type="molecule type" value="Genomic_DNA"/>
</dbReference>